<feature type="transmembrane region" description="Helical" evidence="7">
    <location>
        <begin position="32"/>
        <end position="52"/>
    </location>
</feature>
<dbReference type="PROSITE" id="PS50928">
    <property type="entry name" value="ABC_TM1"/>
    <property type="match status" value="1"/>
</dbReference>
<evidence type="ECO:0000256" key="4">
    <source>
        <dbReference type="ARBA" id="ARBA00022692"/>
    </source>
</evidence>
<accession>A0A6J6QIN3</accession>
<protein>
    <submittedName>
        <fullName evidence="9">Unannotated protein</fullName>
    </submittedName>
</protein>
<dbReference type="GO" id="GO:0055085">
    <property type="term" value="P:transmembrane transport"/>
    <property type="evidence" value="ECO:0007669"/>
    <property type="project" value="InterPro"/>
</dbReference>
<evidence type="ECO:0000256" key="3">
    <source>
        <dbReference type="ARBA" id="ARBA00022475"/>
    </source>
</evidence>
<dbReference type="InterPro" id="IPR000515">
    <property type="entry name" value="MetI-like"/>
</dbReference>
<dbReference type="CDD" id="cd06261">
    <property type="entry name" value="TM_PBP2"/>
    <property type="match status" value="1"/>
</dbReference>
<dbReference type="PANTHER" id="PTHR30151">
    <property type="entry name" value="ALKANE SULFONATE ABC TRANSPORTER-RELATED, MEMBRANE SUBUNIT"/>
    <property type="match status" value="1"/>
</dbReference>
<evidence type="ECO:0000256" key="6">
    <source>
        <dbReference type="ARBA" id="ARBA00023136"/>
    </source>
</evidence>
<organism evidence="9">
    <name type="scientific">freshwater metagenome</name>
    <dbReference type="NCBI Taxonomy" id="449393"/>
    <lineage>
        <taxon>unclassified sequences</taxon>
        <taxon>metagenomes</taxon>
        <taxon>ecological metagenomes</taxon>
    </lineage>
</organism>
<proteinExistence type="predicted"/>
<feature type="transmembrane region" description="Helical" evidence="7">
    <location>
        <begin position="167"/>
        <end position="187"/>
    </location>
</feature>
<keyword evidence="4 7" id="KW-0812">Transmembrane</keyword>
<gene>
    <name evidence="9" type="ORF">UFOPK2399_01970</name>
</gene>
<keyword evidence="3" id="KW-1003">Cell membrane</keyword>
<comment type="subcellular location">
    <subcellularLocation>
        <location evidence="1">Cell membrane</location>
        <topology evidence="1">Multi-pass membrane protein</topology>
    </subcellularLocation>
</comment>
<sequence>MSSGAANAASVQRSAAARVTWRSRLRGATHRAGLIALTVVALLAFYEGYNWLWRATGWTWPFPADDTTLPHLWTIFKAFADPAQVNQPSLFSVLMHKALFTAKEAFAGFVLGALFGFALGAVLAHSKLLQRGFLPYIVGSQTIPILAIAPMVVIWVNPKLPAGMQGWGAVAVISAYLTFFPVAVNSLRGLNSADPRMLELMRTYAASTWTVLWKVRFPASLPYVFSALKVAATASVVGAIIGELPSGLQSGLGGAILNFNQYYSIEPQELWATNIVAALLGIIFFLAVLGAEKAVVRRAPERRA</sequence>
<keyword evidence="5 7" id="KW-1133">Transmembrane helix</keyword>
<evidence type="ECO:0000256" key="2">
    <source>
        <dbReference type="ARBA" id="ARBA00022448"/>
    </source>
</evidence>
<dbReference type="GO" id="GO:0005886">
    <property type="term" value="C:plasma membrane"/>
    <property type="evidence" value="ECO:0007669"/>
    <property type="project" value="UniProtKB-SubCell"/>
</dbReference>
<feature type="transmembrane region" description="Helical" evidence="7">
    <location>
        <begin position="270"/>
        <end position="289"/>
    </location>
</feature>
<dbReference type="AlphaFoldDB" id="A0A6J6QIN3"/>
<evidence type="ECO:0000256" key="7">
    <source>
        <dbReference type="SAM" id="Phobius"/>
    </source>
</evidence>
<dbReference type="Gene3D" id="1.10.3720.10">
    <property type="entry name" value="MetI-like"/>
    <property type="match status" value="1"/>
</dbReference>
<feature type="transmembrane region" description="Helical" evidence="7">
    <location>
        <begin position="105"/>
        <end position="124"/>
    </location>
</feature>
<reference evidence="9" key="1">
    <citation type="submission" date="2020-05" db="EMBL/GenBank/DDBJ databases">
        <authorList>
            <person name="Chiriac C."/>
            <person name="Salcher M."/>
            <person name="Ghai R."/>
            <person name="Kavagutti S V."/>
        </authorList>
    </citation>
    <scope>NUCLEOTIDE SEQUENCE</scope>
</reference>
<dbReference type="Pfam" id="PF00528">
    <property type="entry name" value="BPD_transp_1"/>
    <property type="match status" value="1"/>
</dbReference>
<dbReference type="EMBL" id="CAEZXP010000011">
    <property type="protein sequence ID" value="CAB4710576.1"/>
    <property type="molecule type" value="Genomic_DNA"/>
</dbReference>
<keyword evidence="6 7" id="KW-0472">Membrane</keyword>
<dbReference type="SUPFAM" id="SSF161098">
    <property type="entry name" value="MetI-like"/>
    <property type="match status" value="1"/>
</dbReference>
<dbReference type="InterPro" id="IPR035906">
    <property type="entry name" value="MetI-like_sf"/>
</dbReference>
<evidence type="ECO:0000259" key="8">
    <source>
        <dbReference type="PROSITE" id="PS50928"/>
    </source>
</evidence>
<evidence type="ECO:0000313" key="9">
    <source>
        <dbReference type="EMBL" id="CAB4710576.1"/>
    </source>
</evidence>
<evidence type="ECO:0000256" key="1">
    <source>
        <dbReference type="ARBA" id="ARBA00004651"/>
    </source>
</evidence>
<feature type="transmembrane region" description="Helical" evidence="7">
    <location>
        <begin position="136"/>
        <end position="155"/>
    </location>
</feature>
<dbReference type="PANTHER" id="PTHR30151:SF41">
    <property type="entry name" value="ABC TRANSPORTER PERMEASE PROTEIN"/>
    <property type="match status" value="1"/>
</dbReference>
<feature type="domain" description="ABC transmembrane type-1" evidence="8">
    <location>
        <begin position="98"/>
        <end position="288"/>
    </location>
</feature>
<feature type="transmembrane region" description="Helical" evidence="7">
    <location>
        <begin position="223"/>
        <end position="242"/>
    </location>
</feature>
<name>A0A6J6QIN3_9ZZZZ</name>
<evidence type="ECO:0000256" key="5">
    <source>
        <dbReference type="ARBA" id="ARBA00022989"/>
    </source>
</evidence>
<keyword evidence="2" id="KW-0813">Transport</keyword>